<dbReference type="SMART" id="SM00406">
    <property type="entry name" value="IGv"/>
    <property type="match status" value="1"/>
</dbReference>
<sequence>QVQWKESGPDLVQPSQTLSLTCTLSGFSLAGYDLQWVQQLPGKGLKWMGGIWGDGSTAYNSLLKSQLSISRDTSKSLVFLKMNSLKTEGTAMYYCAREGSPL</sequence>
<dbReference type="SUPFAM" id="SSF48726">
    <property type="entry name" value="Immunoglobulin"/>
    <property type="match status" value="1"/>
</dbReference>
<keyword evidence="2" id="KW-1064">Adaptive immunity</keyword>
<keyword evidence="3" id="KW-1280">Immunoglobulin</keyword>
<dbReference type="Ensembl" id="ENSRNOT00000133454.1">
    <property type="protein sequence ID" value="ENSRNOP00000106758.1"/>
    <property type="gene ID" value="ENSRNOG00000071534.1"/>
</dbReference>
<evidence type="ECO:0000313" key="5">
    <source>
        <dbReference type="Ensembl" id="ENSRNOP00000106758.1"/>
    </source>
</evidence>
<evidence type="ECO:0000256" key="2">
    <source>
        <dbReference type="ARBA" id="ARBA00023130"/>
    </source>
</evidence>
<dbReference type="InterPro" id="IPR036179">
    <property type="entry name" value="Ig-like_dom_sf"/>
</dbReference>
<dbReference type="Gene3D" id="2.60.40.10">
    <property type="entry name" value="Immunoglobulins"/>
    <property type="match status" value="1"/>
</dbReference>
<dbReference type="InterPro" id="IPR007110">
    <property type="entry name" value="Ig-like_dom"/>
</dbReference>
<keyword evidence="1" id="KW-0391">Immunity</keyword>
<dbReference type="InterPro" id="IPR013106">
    <property type="entry name" value="Ig_V-set"/>
</dbReference>
<evidence type="ECO:0000256" key="1">
    <source>
        <dbReference type="ARBA" id="ARBA00022859"/>
    </source>
</evidence>
<dbReference type="Pfam" id="PF07686">
    <property type="entry name" value="V-set"/>
    <property type="match status" value="1"/>
</dbReference>
<dbReference type="PROSITE" id="PS50835">
    <property type="entry name" value="IG_LIKE"/>
    <property type="match status" value="1"/>
</dbReference>
<proteinExistence type="predicted"/>
<reference evidence="5" key="2">
    <citation type="submission" date="2025-08" db="UniProtKB">
        <authorList>
            <consortium name="Ensembl"/>
        </authorList>
    </citation>
    <scope>IDENTIFICATION</scope>
    <source>
        <strain evidence="5">Brown Norway</strain>
    </source>
</reference>
<feature type="domain" description="Ig-like" evidence="4">
    <location>
        <begin position="1"/>
        <end position="102"/>
    </location>
</feature>
<organism evidence="5 6">
    <name type="scientific">Rattus norvegicus</name>
    <name type="common">Rat</name>
    <dbReference type="NCBI Taxonomy" id="10116"/>
    <lineage>
        <taxon>Eukaryota</taxon>
        <taxon>Metazoa</taxon>
        <taxon>Chordata</taxon>
        <taxon>Craniata</taxon>
        <taxon>Vertebrata</taxon>
        <taxon>Euteleostomi</taxon>
        <taxon>Mammalia</taxon>
        <taxon>Eutheria</taxon>
        <taxon>Euarchontoglires</taxon>
        <taxon>Glires</taxon>
        <taxon>Rodentia</taxon>
        <taxon>Myomorpha</taxon>
        <taxon>Muroidea</taxon>
        <taxon>Muridae</taxon>
        <taxon>Murinae</taxon>
        <taxon>Rattus</taxon>
    </lineage>
</organism>
<dbReference type="InterPro" id="IPR013783">
    <property type="entry name" value="Ig-like_fold"/>
</dbReference>
<dbReference type="InterPro" id="IPR050199">
    <property type="entry name" value="IgHV"/>
</dbReference>
<keyword evidence="6" id="KW-1185">Reference proteome</keyword>
<reference evidence="5" key="3">
    <citation type="submission" date="2025-09" db="UniProtKB">
        <authorList>
            <consortium name="Ensembl"/>
        </authorList>
    </citation>
    <scope>IDENTIFICATION</scope>
    <source>
        <strain evidence="5">Brown Norway</strain>
    </source>
</reference>
<protein>
    <recommendedName>
        <fullName evidence="4">Ig-like domain-containing protein</fullName>
    </recommendedName>
</protein>
<evidence type="ECO:0000259" key="4">
    <source>
        <dbReference type="PROSITE" id="PS50835"/>
    </source>
</evidence>
<evidence type="ECO:0000256" key="3">
    <source>
        <dbReference type="ARBA" id="ARBA00043265"/>
    </source>
</evidence>
<name>A0ABK0LWP3_RAT</name>
<dbReference type="PANTHER" id="PTHR23266">
    <property type="entry name" value="IMMUNOGLOBULIN HEAVY CHAIN"/>
    <property type="match status" value="1"/>
</dbReference>
<accession>A0ABK0LWP3</accession>
<evidence type="ECO:0000313" key="6">
    <source>
        <dbReference type="Proteomes" id="UP000002494"/>
    </source>
</evidence>
<dbReference type="Proteomes" id="UP000002494">
    <property type="component" value="Chromosome 6"/>
</dbReference>
<dbReference type="GeneTree" id="ENSGT01030000234536"/>
<reference evidence="5" key="1">
    <citation type="submission" date="2024-01" db="EMBL/GenBank/DDBJ databases">
        <title>GRCr8: a new rat reference genome assembly contstructed from accurate long reads and long range scaffolding.</title>
        <authorList>
            <person name="Doris P.A."/>
            <person name="Kalbfleisch T."/>
            <person name="Li K."/>
            <person name="Howe K."/>
            <person name="Wood J."/>
        </authorList>
    </citation>
    <scope>NUCLEOTIDE SEQUENCE [LARGE SCALE GENOMIC DNA]</scope>
    <source>
        <strain evidence="5">Brown Norway</strain>
    </source>
</reference>